<dbReference type="Proteomes" id="UP000238479">
    <property type="component" value="Chromosome 4"/>
</dbReference>
<feature type="domain" description="F-box associated beta-propeller type 1" evidence="1">
    <location>
        <begin position="2"/>
        <end position="181"/>
    </location>
</feature>
<dbReference type="Pfam" id="PF07734">
    <property type="entry name" value="FBA_1"/>
    <property type="match status" value="1"/>
</dbReference>
<keyword evidence="3" id="KW-1185">Reference proteome</keyword>
<sequence length="197" mass="22812">MIYTIGTGVWRSIGKPPSGCRGGPIPFNSFLHGALHWIPVYYCPSPSIQSFDFEREEFRPLLLPPQVNKYIALRLGVLKGCLFICVFGGDGRKSDMWLMKNYGVQESWTKVLVIEHLYPRIYSSLSNVYEPILFLSDVEILMAYDRFMVRYNLETKCLEKTRIVQTRSKFQAFGYYPSFVSLHDVANGEEVKRYILK</sequence>
<dbReference type="InterPro" id="IPR006527">
    <property type="entry name" value="F-box-assoc_dom_typ1"/>
</dbReference>
<dbReference type="EMBL" id="PDCK01000042">
    <property type="protein sequence ID" value="PRQ38985.1"/>
    <property type="molecule type" value="Genomic_DNA"/>
</dbReference>
<dbReference type="AlphaFoldDB" id="A0A2P6QXQ4"/>
<organism evidence="2 3">
    <name type="scientific">Rosa chinensis</name>
    <name type="common">China rose</name>
    <dbReference type="NCBI Taxonomy" id="74649"/>
    <lineage>
        <taxon>Eukaryota</taxon>
        <taxon>Viridiplantae</taxon>
        <taxon>Streptophyta</taxon>
        <taxon>Embryophyta</taxon>
        <taxon>Tracheophyta</taxon>
        <taxon>Spermatophyta</taxon>
        <taxon>Magnoliopsida</taxon>
        <taxon>eudicotyledons</taxon>
        <taxon>Gunneridae</taxon>
        <taxon>Pentapetalae</taxon>
        <taxon>rosids</taxon>
        <taxon>fabids</taxon>
        <taxon>Rosales</taxon>
        <taxon>Rosaceae</taxon>
        <taxon>Rosoideae</taxon>
        <taxon>Rosoideae incertae sedis</taxon>
        <taxon>Rosa</taxon>
    </lineage>
</organism>
<gene>
    <name evidence="2" type="ORF">RchiOBHm_Chr4g0420081</name>
</gene>
<name>A0A2P6QXQ4_ROSCH</name>
<dbReference type="InterPro" id="IPR017451">
    <property type="entry name" value="F-box-assoc_interact_dom"/>
</dbReference>
<evidence type="ECO:0000313" key="3">
    <source>
        <dbReference type="Proteomes" id="UP000238479"/>
    </source>
</evidence>
<dbReference type="Gramene" id="PRQ38985">
    <property type="protein sequence ID" value="PRQ38985"/>
    <property type="gene ID" value="RchiOBHm_Chr4g0420081"/>
</dbReference>
<comment type="caution">
    <text evidence="2">The sequence shown here is derived from an EMBL/GenBank/DDBJ whole genome shotgun (WGS) entry which is preliminary data.</text>
</comment>
<dbReference type="NCBIfam" id="TIGR01640">
    <property type="entry name" value="F_box_assoc_1"/>
    <property type="match status" value="1"/>
</dbReference>
<evidence type="ECO:0000259" key="1">
    <source>
        <dbReference type="Pfam" id="PF07734"/>
    </source>
</evidence>
<proteinExistence type="predicted"/>
<protein>
    <submittedName>
        <fullName evidence="2">Putative F-box associated interaction domain-containing protein</fullName>
    </submittedName>
</protein>
<accession>A0A2P6QXQ4</accession>
<reference evidence="2 3" key="1">
    <citation type="journal article" date="2018" name="Nat. Genet.">
        <title>The Rosa genome provides new insights in the design of modern roses.</title>
        <authorList>
            <person name="Bendahmane M."/>
        </authorList>
    </citation>
    <scope>NUCLEOTIDE SEQUENCE [LARGE SCALE GENOMIC DNA]</scope>
    <source>
        <strain evidence="3">cv. Old Blush</strain>
    </source>
</reference>
<evidence type="ECO:0000313" key="2">
    <source>
        <dbReference type="EMBL" id="PRQ38985.1"/>
    </source>
</evidence>